<keyword evidence="3" id="KW-1185">Reference proteome</keyword>
<sequence>MQKIKHLPWIQLAAGSITAFTSCMTAFAGLKITPNISVDDFNRMTGTTVEGTLLWIIFYLLRLVGAVVLIWGIHGYLIAKKDGNADEINQAMVKLIFGGCLLGLPWLLSEIGVIGIK</sequence>
<keyword evidence="1" id="KW-0472">Membrane</keyword>
<dbReference type="Proteomes" id="UP000429958">
    <property type="component" value="Unassembled WGS sequence"/>
</dbReference>
<dbReference type="EMBL" id="VUMD01000006">
    <property type="protein sequence ID" value="MSS36490.1"/>
    <property type="molecule type" value="Genomic_DNA"/>
</dbReference>
<keyword evidence="1" id="KW-1133">Transmembrane helix</keyword>
<feature type="transmembrane region" description="Helical" evidence="1">
    <location>
        <begin position="91"/>
        <end position="108"/>
    </location>
</feature>
<comment type="caution">
    <text evidence="2">The sequence shown here is derived from an EMBL/GenBank/DDBJ whole genome shotgun (WGS) entry which is preliminary data.</text>
</comment>
<evidence type="ECO:0000313" key="2">
    <source>
        <dbReference type="EMBL" id="MSS36490.1"/>
    </source>
</evidence>
<name>A0A7X2TCF2_9CLOT</name>
<accession>A0A7X2TCF2</accession>
<reference evidence="2 3" key="1">
    <citation type="submission" date="2019-08" db="EMBL/GenBank/DDBJ databases">
        <title>In-depth cultivation of the pig gut microbiome towards novel bacterial diversity and tailored functional studies.</title>
        <authorList>
            <person name="Wylensek D."/>
            <person name="Hitch T.C.A."/>
            <person name="Clavel T."/>
        </authorList>
    </citation>
    <scope>NUCLEOTIDE SEQUENCE [LARGE SCALE GENOMIC DNA]</scope>
    <source>
        <strain evidence="2 3">WCA-389-WT-23D1</strain>
    </source>
</reference>
<dbReference type="AlphaFoldDB" id="A0A7X2TCF2"/>
<evidence type="ECO:0000256" key="1">
    <source>
        <dbReference type="SAM" id="Phobius"/>
    </source>
</evidence>
<gene>
    <name evidence="2" type="ORF">FYJ39_07890</name>
</gene>
<protein>
    <submittedName>
        <fullName evidence="2">Uncharacterized protein</fullName>
    </submittedName>
</protein>
<dbReference type="PROSITE" id="PS51257">
    <property type="entry name" value="PROKAR_LIPOPROTEIN"/>
    <property type="match status" value="1"/>
</dbReference>
<dbReference type="RefSeq" id="WP_154471934.1">
    <property type="nucleotide sequence ID" value="NZ_VUMD01000006.1"/>
</dbReference>
<feature type="transmembrane region" description="Helical" evidence="1">
    <location>
        <begin position="53"/>
        <end position="79"/>
    </location>
</feature>
<organism evidence="2 3">
    <name type="scientific">Clostridium porci</name>
    <dbReference type="NCBI Taxonomy" id="2605778"/>
    <lineage>
        <taxon>Bacteria</taxon>
        <taxon>Bacillati</taxon>
        <taxon>Bacillota</taxon>
        <taxon>Clostridia</taxon>
        <taxon>Eubacteriales</taxon>
        <taxon>Clostridiaceae</taxon>
        <taxon>Clostridium</taxon>
    </lineage>
</organism>
<evidence type="ECO:0000313" key="3">
    <source>
        <dbReference type="Proteomes" id="UP000429958"/>
    </source>
</evidence>
<keyword evidence="1" id="KW-0812">Transmembrane</keyword>
<proteinExistence type="predicted"/>
<feature type="transmembrane region" description="Helical" evidence="1">
    <location>
        <begin position="12"/>
        <end position="33"/>
    </location>
</feature>